<dbReference type="InterPro" id="IPR036097">
    <property type="entry name" value="HisK_dim/P_sf"/>
</dbReference>
<dbReference type="SMART" id="SM00388">
    <property type="entry name" value="HisKA"/>
    <property type="match status" value="1"/>
</dbReference>
<dbReference type="SMART" id="SM00387">
    <property type="entry name" value="HATPase_c"/>
    <property type="match status" value="1"/>
</dbReference>
<dbReference type="Gene3D" id="1.10.287.130">
    <property type="match status" value="1"/>
</dbReference>
<reference evidence="8" key="1">
    <citation type="submission" date="2020-02" db="EMBL/GenBank/DDBJ databases">
        <authorList>
            <person name="Meier V. D."/>
        </authorList>
    </citation>
    <scope>NUCLEOTIDE SEQUENCE</scope>
    <source>
        <strain evidence="8">AVDCRST_MAG77</strain>
    </source>
</reference>
<dbReference type="Pfam" id="PF02518">
    <property type="entry name" value="HATPase_c"/>
    <property type="match status" value="1"/>
</dbReference>
<keyword evidence="4" id="KW-0808">Transferase</keyword>
<organism evidence="8">
    <name type="scientific">uncultured Chloroflexota bacterium</name>
    <dbReference type="NCBI Taxonomy" id="166587"/>
    <lineage>
        <taxon>Bacteria</taxon>
        <taxon>Bacillati</taxon>
        <taxon>Chloroflexota</taxon>
        <taxon>environmental samples</taxon>
    </lineage>
</organism>
<evidence type="ECO:0000256" key="4">
    <source>
        <dbReference type="ARBA" id="ARBA00022679"/>
    </source>
</evidence>
<proteinExistence type="predicted"/>
<dbReference type="SUPFAM" id="SSF47384">
    <property type="entry name" value="Homodimeric domain of signal transducing histidine kinase"/>
    <property type="match status" value="1"/>
</dbReference>
<evidence type="ECO:0000256" key="1">
    <source>
        <dbReference type="ARBA" id="ARBA00000085"/>
    </source>
</evidence>
<dbReference type="InterPro" id="IPR036890">
    <property type="entry name" value="HATPase_C_sf"/>
</dbReference>
<dbReference type="GO" id="GO:0000155">
    <property type="term" value="F:phosphorelay sensor kinase activity"/>
    <property type="evidence" value="ECO:0007669"/>
    <property type="project" value="InterPro"/>
</dbReference>
<keyword evidence="3" id="KW-0597">Phosphoprotein</keyword>
<evidence type="ECO:0000259" key="7">
    <source>
        <dbReference type="PROSITE" id="PS50109"/>
    </source>
</evidence>
<keyword evidence="6" id="KW-0902">Two-component regulatory system</keyword>
<dbReference type="InterPro" id="IPR003661">
    <property type="entry name" value="HisK_dim/P_dom"/>
</dbReference>
<dbReference type="EC" id="2.7.13.3" evidence="2"/>
<evidence type="ECO:0000256" key="5">
    <source>
        <dbReference type="ARBA" id="ARBA00022777"/>
    </source>
</evidence>
<dbReference type="CDD" id="cd00075">
    <property type="entry name" value="HATPase"/>
    <property type="match status" value="1"/>
</dbReference>
<dbReference type="PRINTS" id="PR00344">
    <property type="entry name" value="BCTRLSENSOR"/>
</dbReference>
<evidence type="ECO:0000256" key="6">
    <source>
        <dbReference type="ARBA" id="ARBA00023012"/>
    </source>
</evidence>
<evidence type="ECO:0000256" key="2">
    <source>
        <dbReference type="ARBA" id="ARBA00012438"/>
    </source>
</evidence>
<evidence type="ECO:0000313" key="8">
    <source>
        <dbReference type="EMBL" id="CAA9245434.1"/>
    </source>
</evidence>
<feature type="domain" description="Histidine kinase" evidence="7">
    <location>
        <begin position="40"/>
        <end position="257"/>
    </location>
</feature>
<dbReference type="InterPro" id="IPR005467">
    <property type="entry name" value="His_kinase_dom"/>
</dbReference>
<name>A0A6J4IB51_9CHLR</name>
<dbReference type="Pfam" id="PF00512">
    <property type="entry name" value="HisKA"/>
    <property type="match status" value="1"/>
</dbReference>
<dbReference type="PANTHER" id="PTHR43711">
    <property type="entry name" value="TWO-COMPONENT HISTIDINE KINASE"/>
    <property type="match status" value="1"/>
</dbReference>
<comment type="catalytic activity">
    <reaction evidence="1">
        <text>ATP + protein L-histidine = ADP + protein N-phospho-L-histidine.</text>
        <dbReference type="EC" id="2.7.13.3"/>
    </reaction>
</comment>
<dbReference type="AlphaFoldDB" id="A0A6J4IB51"/>
<keyword evidence="5" id="KW-0418">Kinase</keyword>
<dbReference type="CDD" id="cd00082">
    <property type="entry name" value="HisKA"/>
    <property type="match status" value="1"/>
</dbReference>
<dbReference type="PROSITE" id="PS50109">
    <property type="entry name" value="HIS_KIN"/>
    <property type="match status" value="1"/>
</dbReference>
<dbReference type="SUPFAM" id="SSF55874">
    <property type="entry name" value="ATPase domain of HSP90 chaperone/DNA topoisomerase II/histidine kinase"/>
    <property type="match status" value="1"/>
</dbReference>
<protein>
    <recommendedName>
        <fullName evidence="2">histidine kinase</fullName>
        <ecNumber evidence="2">2.7.13.3</ecNumber>
    </recommendedName>
</protein>
<dbReference type="InterPro" id="IPR004358">
    <property type="entry name" value="Sig_transdc_His_kin-like_C"/>
</dbReference>
<evidence type="ECO:0000256" key="3">
    <source>
        <dbReference type="ARBA" id="ARBA00022553"/>
    </source>
</evidence>
<dbReference type="Gene3D" id="3.30.565.10">
    <property type="entry name" value="Histidine kinase-like ATPase, C-terminal domain"/>
    <property type="match status" value="1"/>
</dbReference>
<dbReference type="EMBL" id="CADCTC010000114">
    <property type="protein sequence ID" value="CAA9245434.1"/>
    <property type="molecule type" value="Genomic_DNA"/>
</dbReference>
<dbReference type="InterPro" id="IPR003594">
    <property type="entry name" value="HATPase_dom"/>
</dbReference>
<dbReference type="PANTHER" id="PTHR43711:SF32">
    <property type="entry name" value="SENSOR-TYPE HISTIDINE KINASE PRRB"/>
    <property type="match status" value="1"/>
</dbReference>
<dbReference type="InterPro" id="IPR050736">
    <property type="entry name" value="Sensor_HK_Regulatory"/>
</dbReference>
<sequence>MTTEYAPPASTFFPQPRLARGATARAPRVADPNASTIMATACHEIRTPVAALHATVEVLSDHATLSPADIGELVGRLQRSLTWLESMVENLTTSAMAETGDMPLLLRAVSAVECIEAAVMVIEPLVVRRGQRIDLIEPADDVVIHGDSGKITQVLINLLMNACSYSPDGSVIEISVGAREEDVEVRVTDSGPGVASGEHLHIFNRYSRGRAGAGRAAGLGLGLHIVKELIELQGGSVGVERAPEGGASFWFTLQRAPGGSQAAAGHDGVTSKGRAAA</sequence>
<gene>
    <name evidence="8" type="ORF">AVDCRST_MAG77-1754</name>
</gene>
<accession>A0A6J4IB51</accession>